<comment type="similarity">
    <text evidence="7">Belongs to the snail C2H2-type zinc-finger protein family.</text>
</comment>
<reference evidence="10 11" key="1">
    <citation type="journal article" date="2018" name="Gigascience">
        <title>Genomes of trombidid mites reveal novel predicted allergens and laterally-transferred genes associated with secondary metabolism.</title>
        <authorList>
            <person name="Dong X."/>
            <person name="Chaisiri K."/>
            <person name="Xia D."/>
            <person name="Armstrong S.D."/>
            <person name="Fang Y."/>
            <person name="Donnelly M.J."/>
            <person name="Kadowaki T."/>
            <person name="McGarry J.W."/>
            <person name="Darby A.C."/>
            <person name="Makepeace B.L."/>
        </authorList>
    </citation>
    <scope>NUCLEOTIDE SEQUENCE [LARGE SCALE GENOMIC DNA]</scope>
    <source>
        <strain evidence="10">UoL-UT</strain>
    </source>
</reference>
<comment type="caution">
    <text evidence="10">The sequence shown here is derived from an EMBL/GenBank/DDBJ whole genome shotgun (WGS) entry which is preliminary data.</text>
</comment>
<dbReference type="AlphaFoldDB" id="A0A443RV17"/>
<evidence type="ECO:0000256" key="4">
    <source>
        <dbReference type="ARBA" id="ARBA00022771"/>
    </source>
</evidence>
<feature type="domain" description="C2H2-type" evidence="9">
    <location>
        <begin position="156"/>
        <end position="179"/>
    </location>
</feature>
<dbReference type="EMBL" id="NCKV01028771">
    <property type="protein sequence ID" value="RWS19217.1"/>
    <property type="molecule type" value="Genomic_DNA"/>
</dbReference>
<protein>
    <submittedName>
        <fullName evidence="10">Zinc finger protein 782-like protein</fullName>
    </submittedName>
</protein>
<keyword evidence="3" id="KW-0677">Repeat</keyword>
<keyword evidence="5" id="KW-0862">Zinc</keyword>
<organism evidence="10 11">
    <name type="scientific">Leptotrombidium deliense</name>
    <dbReference type="NCBI Taxonomy" id="299467"/>
    <lineage>
        <taxon>Eukaryota</taxon>
        <taxon>Metazoa</taxon>
        <taxon>Ecdysozoa</taxon>
        <taxon>Arthropoda</taxon>
        <taxon>Chelicerata</taxon>
        <taxon>Arachnida</taxon>
        <taxon>Acari</taxon>
        <taxon>Acariformes</taxon>
        <taxon>Trombidiformes</taxon>
        <taxon>Prostigmata</taxon>
        <taxon>Anystina</taxon>
        <taxon>Parasitengona</taxon>
        <taxon>Trombiculoidea</taxon>
        <taxon>Trombiculidae</taxon>
        <taxon>Leptotrombidium</taxon>
    </lineage>
</organism>
<evidence type="ECO:0000256" key="2">
    <source>
        <dbReference type="ARBA" id="ARBA00022723"/>
    </source>
</evidence>
<comment type="subcellular location">
    <subcellularLocation>
        <location evidence="1">Nucleus</location>
    </subcellularLocation>
</comment>
<evidence type="ECO:0000313" key="11">
    <source>
        <dbReference type="Proteomes" id="UP000288716"/>
    </source>
</evidence>
<feature type="non-terminal residue" evidence="10">
    <location>
        <position position="228"/>
    </location>
</feature>
<accession>A0A443RV17</accession>
<dbReference type="InterPro" id="IPR050527">
    <property type="entry name" value="Snail/Krueppel_Znf"/>
</dbReference>
<keyword evidence="4 8" id="KW-0863">Zinc-finger</keyword>
<proteinExistence type="inferred from homology"/>
<gene>
    <name evidence="10" type="ORF">B4U80_12335</name>
</gene>
<dbReference type="SMART" id="SM00355">
    <property type="entry name" value="ZnF_C2H2"/>
    <property type="match status" value="3"/>
</dbReference>
<name>A0A443RV17_9ACAR</name>
<dbReference type="GO" id="GO:0000978">
    <property type="term" value="F:RNA polymerase II cis-regulatory region sequence-specific DNA binding"/>
    <property type="evidence" value="ECO:0007669"/>
    <property type="project" value="TreeGrafter"/>
</dbReference>
<feature type="domain" description="C2H2-type" evidence="9">
    <location>
        <begin position="127"/>
        <end position="155"/>
    </location>
</feature>
<evidence type="ECO:0000313" key="10">
    <source>
        <dbReference type="EMBL" id="RWS19217.1"/>
    </source>
</evidence>
<dbReference type="GO" id="GO:0005634">
    <property type="term" value="C:nucleus"/>
    <property type="evidence" value="ECO:0007669"/>
    <property type="project" value="UniProtKB-SubCell"/>
</dbReference>
<evidence type="ECO:0000256" key="8">
    <source>
        <dbReference type="PROSITE-ProRule" id="PRU00042"/>
    </source>
</evidence>
<dbReference type="GO" id="GO:0008270">
    <property type="term" value="F:zinc ion binding"/>
    <property type="evidence" value="ECO:0007669"/>
    <property type="project" value="UniProtKB-KW"/>
</dbReference>
<keyword evidence="6" id="KW-0539">Nucleus</keyword>
<evidence type="ECO:0000256" key="3">
    <source>
        <dbReference type="ARBA" id="ARBA00022737"/>
    </source>
</evidence>
<evidence type="ECO:0000256" key="7">
    <source>
        <dbReference type="ARBA" id="ARBA00037948"/>
    </source>
</evidence>
<dbReference type="InterPro" id="IPR036236">
    <property type="entry name" value="Znf_C2H2_sf"/>
</dbReference>
<dbReference type="OrthoDB" id="10004641at2759"/>
<dbReference type="InterPro" id="IPR013087">
    <property type="entry name" value="Znf_C2H2_type"/>
</dbReference>
<dbReference type="PANTHER" id="PTHR24388">
    <property type="entry name" value="ZINC FINGER PROTEIN"/>
    <property type="match status" value="1"/>
</dbReference>
<dbReference type="Pfam" id="PF00096">
    <property type="entry name" value="zf-C2H2"/>
    <property type="match status" value="2"/>
</dbReference>
<keyword evidence="11" id="KW-1185">Reference proteome</keyword>
<keyword evidence="2" id="KW-0479">Metal-binding</keyword>
<sequence length="228" mass="26386">MRNEIEYPTTPTVSSCKSAPIVSTPIIKQEPKMEPISFDDFPCMTPVNSAKIDSDLVLEETGPHSDSSVNGKKRQTFWLTESTVNKFKRVFMDGATLCVCKVCDKTFANRNEVLRHITTMHNKEKRFSCGLCFRKFTQRQNVYIHIETVHKNTRKYRCYTCGNAYKTKSYLDRHEREVHQRFNRQTPTPRRQTVPSGGEFPAGYHFPFIKNEPLDEESTVDVKQECSS</sequence>
<dbReference type="Proteomes" id="UP000288716">
    <property type="component" value="Unassembled WGS sequence"/>
</dbReference>
<feature type="domain" description="C2H2-type" evidence="9">
    <location>
        <begin position="98"/>
        <end position="126"/>
    </location>
</feature>
<dbReference type="VEuPathDB" id="VectorBase:LDEU012823"/>
<dbReference type="PANTHER" id="PTHR24388:SF54">
    <property type="entry name" value="PROTEIN ESCARGOT"/>
    <property type="match status" value="1"/>
</dbReference>
<dbReference type="GO" id="GO:0000981">
    <property type="term" value="F:DNA-binding transcription factor activity, RNA polymerase II-specific"/>
    <property type="evidence" value="ECO:0007669"/>
    <property type="project" value="TreeGrafter"/>
</dbReference>
<evidence type="ECO:0000259" key="9">
    <source>
        <dbReference type="PROSITE" id="PS50157"/>
    </source>
</evidence>
<dbReference type="SUPFAM" id="SSF57667">
    <property type="entry name" value="beta-beta-alpha zinc fingers"/>
    <property type="match status" value="2"/>
</dbReference>
<dbReference type="PROSITE" id="PS50157">
    <property type="entry name" value="ZINC_FINGER_C2H2_2"/>
    <property type="match status" value="3"/>
</dbReference>
<dbReference type="Gene3D" id="3.30.160.60">
    <property type="entry name" value="Classic Zinc Finger"/>
    <property type="match status" value="2"/>
</dbReference>
<evidence type="ECO:0000256" key="5">
    <source>
        <dbReference type="ARBA" id="ARBA00022833"/>
    </source>
</evidence>
<evidence type="ECO:0000256" key="1">
    <source>
        <dbReference type="ARBA" id="ARBA00004123"/>
    </source>
</evidence>
<evidence type="ECO:0000256" key="6">
    <source>
        <dbReference type="ARBA" id="ARBA00023242"/>
    </source>
</evidence>
<dbReference type="PROSITE" id="PS00028">
    <property type="entry name" value="ZINC_FINGER_C2H2_1"/>
    <property type="match status" value="3"/>
</dbReference>